<evidence type="ECO:0000256" key="7">
    <source>
        <dbReference type="ARBA" id="ARBA00023128"/>
    </source>
</evidence>
<dbReference type="AlphaFoldDB" id="A0A9P9JLR9"/>
<dbReference type="GO" id="GO:0033617">
    <property type="term" value="P:mitochondrial respiratory chain complex IV assembly"/>
    <property type="evidence" value="ECO:0007669"/>
    <property type="project" value="UniProtKB-UniRule"/>
</dbReference>
<evidence type="ECO:0000256" key="5">
    <source>
        <dbReference type="ARBA" id="ARBA00022692"/>
    </source>
</evidence>
<keyword evidence="5 9" id="KW-0812">Transmembrane</keyword>
<proteinExistence type="inferred from homology"/>
<evidence type="ECO:0000256" key="3">
    <source>
        <dbReference type="ARBA" id="ARBA00007035"/>
    </source>
</evidence>
<comment type="subcellular location">
    <subcellularLocation>
        <location evidence="2">Mitochondrion membrane</location>
        <topology evidence="2">Single-pass membrane protein</topology>
    </subcellularLocation>
</comment>
<evidence type="ECO:0000256" key="1">
    <source>
        <dbReference type="ARBA" id="ARBA00003064"/>
    </source>
</evidence>
<comment type="caution">
    <text evidence="11">The sequence shown here is derived from an EMBL/GenBank/DDBJ whole genome shotgun (WGS) entry which is preliminary data.</text>
</comment>
<dbReference type="InterPro" id="IPR018628">
    <property type="entry name" value="Coa3_CC"/>
</dbReference>
<keyword evidence="12" id="KW-1185">Reference proteome</keyword>
<sequence>MLNRACRFPKAATSSEIYGENHKIYKSTTLIRLCLRFVQLDSILGLGALAISNMANPHSTYYDRRLRQGPALIRARRPYLFKNAVTGLGLLAVVGGIYYYTLNAVGQDNFDDVKVPEQPRKAAGSK</sequence>
<name>A0A9P9JLR9_9HYPO</name>
<dbReference type="InterPro" id="IPR041752">
    <property type="entry name" value="Coa3"/>
</dbReference>
<evidence type="ECO:0000313" key="12">
    <source>
        <dbReference type="Proteomes" id="UP000738349"/>
    </source>
</evidence>
<dbReference type="OrthoDB" id="10018333at2759"/>
<gene>
    <name evidence="11" type="ORF">EDB81DRAFT_941671</name>
</gene>
<organism evidence="11 12">
    <name type="scientific">Dactylonectria macrodidyma</name>
    <dbReference type="NCBI Taxonomy" id="307937"/>
    <lineage>
        <taxon>Eukaryota</taxon>
        <taxon>Fungi</taxon>
        <taxon>Dikarya</taxon>
        <taxon>Ascomycota</taxon>
        <taxon>Pezizomycotina</taxon>
        <taxon>Sordariomycetes</taxon>
        <taxon>Hypocreomycetidae</taxon>
        <taxon>Hypocreales</taxon>
        <taxon>Nectriaceae</taxon>
        <taxon>Dactylonectria</taxon>
    </lineage>
</organism>
<evidence type="ECO:0000256" key="4">
    <source>
        <dbReference type="ARBA" id="ARBA00011351"/>
    </source>
</evidence>
<evidence type="ECO:0000256" key="8">
    <source>
        <dbReference type="ARBA" id="ARBA00023136"/>
    </source>
</evidence>
<reference evidence="11" key="1">
    <citation type="journal article" date="2021" name="Nat. Commun.">
        <title>Genetic determinants of endophytism in the Arabidopsis root mycobiome.</title>
        <authorList>
            <person name="Mesny F."/>
            <person name="Miyauchi S."/>
            <person name="Thiergart T."/>
            <person name="Pickel B."/>
            <person name="Atanasova L."/>
            <person name="Karlsson M."/>
            <person name="Huettel B."/>
            <person name="Barry K.W."/>
            <person name="Haridas S."/>
            <person name="Chen C."/>
            <person name="Bauer D."/>
            <person name="Andreopoulos W."/>
            <person name="Pangilinan J."/>
            <person name="LaButti K."/>
            <person name="Riley R."/>
            <person name="Lipzen A."/>
            <person name="Clum A."/>
            <person name="Drula E."/>
            <person name="Henrissat B."/>
            <person name="Kohler A."/>
            <person name="Grigoriev I.V."/>
            <person name="Martin F.M."/>
            <person name="Hacquard S."/>
        </authorList>
    </citation>
    <scope>NUCLEOTIDE SEQUENCE</scope>
    <source>
        <strain evidence="11">MPI-CAGE-AT-0147</strain>
    </source>
</reference>
<feature type="transmembrane region" description="Helical" evidence="9">
    <location>
        <begin position="80"/>
        <end position="100"/>
    </location>
</feature>
<evidence type="ECO:0000256" key="2">
    <source>
        <dbReference type="ARBA" id="ARBA00004304"/>
    </source>
</evidence>
<evidence type="ECO:0000256" key="6">
    <source>
        <dbReference type="ARBA" id="ARBA00022989"/>
    </source>
</evidence>
<keyword evidence="6 9" id="KW-1133">Transmembrane helix</keyword>
<comment type="similarity">
    <text evidence="3 9">Belongs to the COA3 family.</text>
</comment>
<dbReference type="PANTHER" id="PTHR15642:SF3">
    <property type="entry name" value="CYTOCHROME C OXIDASE ASSEMBLY FACTOR 3 HOMOLOG, MITOCHONDRIAL"/>
    <property type="match status" value="1"/>
</dbReference>
<dbReference type="Pfam" id="PF09813">
    <property type="entry name" value="Coa3_cc"/>
    <property type="match status" value="1"/>
</dbReference>
<keyword evidence="8 9" id="KW-0472">Membrane</keyword>
<comment type="subunit">
    <text evidence="4 9">Component of 250-400 kDa complexes called cytochrome oxidase assembly intermediates or COA complexes.</text>
</comment>
<protein>
    <recommendedName>
        <fullName evidence="9">Cytochrome c oxidase assembly factor 3</fullName>
    </recommendedName>
</protein>
<evidence type="ECO:0000256" key="9">
    <source>
        <dbReference type="RuleBase" id="RU367056"/>
    </source>
</evidence>
<dbReference type="GO" id="GO:0005743">
    <property type="term" value="C:mitochondrial inner membrane"/>
    <property type="evidence" value="ECO:0007669"/>
    <property type="project" value="UniProtKB-UniRule"/>
</dbReference>
<dbReference type="EMBL" id="JAGMUV010000002">
    <property type="protein sequence ID" value="KAH7170811.1"/>
    <property type="molecule type" value="Genomic_DNA"/>
</dbReference>
<comment type="function">
    <text evidence="1 9">Required for assembly of cytochrome c oxidase (complex IV).</text>
</comment>
<keyword evidence="7 9" id="KW-0496">Mitochondrion</keyword>
<dbReference type="PANTHER" id="PTHR15642">
    <property type="entry name" value="CYTOCHROME C OXIDASE ASSEMBLY FACTOR 3, MITOCHONDRIAL"/>
    <property type="match status" value="1"/>
</dbReference>
<evidence type="ECO:0000313" key="11">
    <source>
        <dbReference type="EMBL" id="KAH7170811.1"/>
    </source>
</evidence>
<evidence type="ECO:0000259" key="10">
    <source>
        <dbReference type="Pfam" id="PF09813"/>
    </source>
</evidence>
<feature type="domain" description="Cytochrome c oxidase assembly factor 3 mitochondrial coiled-coil" evidence="10">
    <location>
        <begin position="72"/>
        <end position="114"/>
    </location>
</feature>
<dbReference type="Proteomes" id="UP000738349">
    <property type="component" value="Unassembled WGS sequence"/>
</dbReference>
<accession>A0A9P9JLR9</accession>
<keyword evidence="9" id="KW-0999">Mitochondrion inner membrane</keyword>